<dbReference type="EMBL" id="CP007139">
    <property type="protein sequence ID" value="AIE86228.1"/>
    <property type="molecule type" value="Genomic_DNA"/>
</dbReference>
<dbReference type="InterPro" id="IPR012393">
    <property type="entry name" value="Tricorn_protease"/>
</dbReference>
<feature type="domain" description="PDZ" evidence="11">
    <location>
        <begin position="702"/>
        <end position="800"/>
    </location>
</feature>
<evidence type="ECO:0000256" key="10">
    <source>
        <dbReference type="SAM" id="MobiDB-lite"/>
    </source>
</evidence>
<evidence type="ECO:0000256" key="7">
    <source>
        <dbReference type="PIRNR" id="PIRNR036421"/>
    </source>
</evidence>
<dbReference type="eggNOG" id="COG4946">
    <property type="taxonomic scope" value="Bacteria"/>
</dbReference>
<organism evidence="12 13">
    <name type="scientific">Fimbriimonas ginsengisoli Gsoil 348</name>
    <dbReference type="NCBI Taxonomy" id="661478"/>
    <lineage>
        <taxon>Bacteria</taxon>
        <taxon>Bacillati</taxon>
        <taxon>Armatimonadota</taxon>
        <taxon>Fimbriimonadia</taxon>
        <taxon>Fimbriimonadales</taxon>
        <taxon>Fimbriimonadaceae</taxon>
        <taxon>Fimbriimonas</taxon>
    </lineage>
</organism>
<dbReference type="PROSITE" id="PS50106">
    <property type="entry name" value="PDZ"/>
    <property type="match status" value="1"/>
</dbReference>
<dbReference type="Pfam" id="PF03572">
    <property type="entry name" value="Peptidase_S41"/>
    <property type="match status" value="1"/>
</dbReference>
<feature type="active site" description="Charge relay system" evidence="8">
    <location>
        <position position="702"/>
    </location>
</feature>
<keyword evidence="13" id="KW-1185">Reference proteome</keyword>
<feature type="site" description="Transition state stabilizer; via amide nitrogen" evidence="9">
    <location>
        <position position="929"/>
    </location>
</feature>
<protein>
    <recommendedName>
        <fullName evidence="7">Tricorn protease homolog</fullName>
        <ecNumber evidence="7">3.4.21.-</ecNumber>
    </recommendedName>
</protein>
<evidence type="ECO:0000313" key="13">
    <source>
        <dbReference type="Proteomes" id="UP000027982"/>
    </source>
</evidence>
<dbReference type="KEGG" id="fgi:OP10G_2860"/>
<feature type="active site" description="Charge relay system" evidence="8">
    <location>
        <position position="986"/>
    </location>
</feature>
<dbReference type="GO" id="GO:0008236">
    <property type="term" value="F:serine-type peptidase activity"/>
    <property type="evidence" value="ECO:0007669"/>
    <property type="project" value="UniProtKB-UniRule"/>
</dbReference>
<name>A0A068NRQ6_FIMGI</name>
<evidence type="ECO:0000259" key="11">
    <source>
        <dbReference type="PROSITE" id="PS50106"/>
    </source>
</evidence>
<dbReference type="CDD" id="cd07562">
    <property type="entry name" value="Peptidase_S41_TRI"/>
    <property type="match status" value="1"/>
</dbReference>
<accession>A0A068NRQ6</accession>
<dbReference type="SUPFAM" id="SSF50156">
    <property type="entry name" value="PDZ domain-like"/>
    <property type="match status" value="1"/>
</dbReference>
<sequence length="1046" mass="115094">MQPSIRGNDIVFVSQGDLWRVGIDGGLAHALTGHVAPASYPAISPDGKAVAFTGTYEGPTEAYTMSLDGELPRRITYEGGMNVAGWTPDGRVIVATGIRSTLPNTQLMTIDPATRKSAMVPLAQASDGCYDPTGKTLFFTRMRFQGSHTKRYQGGTAQGIWKYTEGSPEAVNLTKSYAGTSKDPMWWNGRIYFLTDRDGSMNLWSMAPDGTDLKQVTKNENWDIQSASIDKGRVVYQLGADLHLVDVTTGEDKKLDVTLESDFEGTRDRWQKDPLSYMNGLDVSADGSKVALTARGQVFVAPVEPGRFVEVSRKPGVRYRGGMFSADGKWVYALSDQSGETEWWKMPANGVGFAEQITTGSKVLNMGGKISPDGKRLAYYNKDLELWIVDLATKVSTKVASSLDDTISDFAWSPDSKWLAYVMPSSTFSRINLLAVATGKSTTVTTDRADSTSPAWSADGKWLYFLSDRTFRSLVGSPWGTRQPEPFFDRQTKIYALSLVKGLRSPFEAPDELTPVPAAPAKTGPVNVEIDLDGIQGRLWEVPVPASNYNLLSATAERLIVQDASLSGPRNLVVVDIKDRDVTPKVLVPSIGGYQLSQDGKKLVVFKDGKLFPMPASAPVAAMDKPVDLSGWNFAVQPREEWRQMFAEAWRLERDYFYDRNMHSVDWNRVRKQYEPLVDRVRDRSELSNLLAQMVSELSALHIFVYGGDNRRSPDSVGIGYLGGLLTRDAANGGFRIEKIYQGDPDYPETLSPLVRPGTELKAGDTILAVNGVDTMGAPDIGALLRNQAGKQVLLHVKDGITAKERDVIVRPISGGQANDLQYTDWEISRRRQVESASNNTIGYVHLRAMGSGDIATWERDFYPVFNRSGLIVDVRHNGGGNIDSWILEKLIRKAWFYWQPRIGNPYWNMQSAFRGHVVVLCDEGTGSDGEAFTEGIRRLGIGKIIGTRTWGGEVWLSSSNFLGDGGIATAAEYGVYGPEGKWLIEGHGVDPDFVVDNLPHATFLGKDAQLEAALAYLAKEIKDKPVPVPPAPKYPNKAFPQKKIG</sequence>
<dbReference type="Gene3D" id="2.120.10.60">
    <property type="entry name" value="Tricorn protease N-terminal domain"/>
    <property type="match status" value="1"/>
</dbReference>
<evidence type="ECO:0000256" key="9">
    <source>
        <dbReference type="PIRSR" id="PIRSR036421-3"/>
    </source>
</evidence>
<keyword evidence="5 7" id="KW-0378">Hydrolase</keyword>
<feature type="region of interest" description="Disordered" evidence="10">
    <location>
        <begin position="1027"/>
        <end position="1046"/>
    </location>
</feature>
<evidence type="ECO:0000313" key="12">
    <source>
        <dbReference type="EMBL" id="AIE86228.1"/>
    </source>
</evidence>
<dbReference type="InterPro" id="IPR029045">
    <property type="entry name" value="ClpP/crotonase-like_dom_sf"/>
</dbReference>
<dbReference type="SUPFAM" id="SSF69322">
    <property type="entry name" value="Tricorn protease domain 2"/>
    <property type="match status" value="1"/>
</dbReference>
<dbReference type="InterPro" id="IPR015943">
    <property type="entry name" value="WD40/YVTN_repeat-like_dom_sf"/>
</dbReference>
<evidence type="ECO:0000256" key="5">
    <source>
        <dbReference type="ARBA" id="ARBA00022801"/>
    </source>
</evidence>
<evidence type="ECO:0000256" key="6">
    <source>
        <dbReference type="ARBA" id="ARBA00022825"/>
    </source>
</evidence>
<evidence type="ECO:0000256" key="8">
    <source>
        <dbReference type="PIRSR" id="PIRSR036421-1"/>
    </source>
</evidence>
<proteinExistence type="inferred from homology"/>
<dbReference type="SMART" id="SM00245">
    <property type="entry name" value="TSPc"/>
    <property type="match status" value="1"/>
</dbReference>
<dbReference type="Pfam" id="PF14684">
    <property type="entry name" value="Tricorn_C1"/>
    <property type="match status" value="1"/>
</dbReference>
<dbReference type="InterPro" id="IPR001478">
    <property type="entry name" value="PDZ"/>
</dbReference>
<dbReference type="GO" id="GO:0005737">
    <property type="term" value="C:cytoplasm"/>
    <property type="evidence" value="ECO:0007669"/>
    <property type="project" value="UniProtKB-SubCell"/>
</dbReference>
<dbReference type="AlphaFoldDB" id="A0A068NRQ6"/>
<evidence type="ECO:0000256" key="1">
    <source>
        <dbReference type="ARBA" id="ARBA00004496"/>
    </source>
</evidence>
<evidence type="ECO:0000256" key="3">
    <source>
        <dbReference type="ARBA" id="ARBA00022490"/>
    </source>
</evidence>
<comment type="subcellular location">
    <subcellularLocation>
        <location evidence="1 7">Cytoplasm</location>
    </subcellularLocation>
</comment>
<dbReference type="EC" id="3.4.21.-" evidence="7"/>
<keyword evidence="4 7" id="KW-0645">Protease</keyword>
<gene>
    <name evidence="12" type="ORF">OP10G_2860</name>
</gene>
<feature type="active site" description="Nucleophile" evidence="8">
    <location>
        <position position="928"/>
    </location>
</feature>
<keyword evidence="3 7" id="KW-0963">Cytoplasm</keyword>
<comment type="similarity">
    <text evidence="2 7">Belongs to the peptidase S41B family.</text>
</comment>
<dbReference type="Proteomes" id="UP000027982">
    <property type="component" value="Chromosome"/>
</dbReference>
<dbReference type="SUPFAM" id="SSF52096">
    <property type="entry name" value="ClpP/crotonase"/>
    <property type="match status" value="1"/>
</dbReference>
<dbReference type="STRING" id="661478.OP10G_2860"/>
<dbReference type="Gene3D" id="3.30.750.44">
    <property type="match status" value="1"/>
</dbReference>
<dbReference type="Pfam" id="PF26549">
    <property type="entry name" value="Tricorn_N"/>
    <property type="match status" value="1"/>
</dbReference>
<dbReference type="SUPFAM" id="SSF69304">
    <property type="entry name" value="Tricorn protease N-terminal domain"/>
    <property type="match status" value="1"/>
</dbReference>
<dbReference type="Gene3D" id="3.90.226.10">
    <property type="entry name" value="2-enoyl-CoA Hydratase, Chain A, domain 1"/>
    <property type="match status" value="1"/>
</dbReference>
<reference evidence="12 13" key="1">
    <citation type="journal article" date="2014" name="PLoS ONE">
        <title>The first complete genome sequence of the class fimbriimonadia in the phylum armatimonadetes.</title>
        <authorList>
            <person name="Hu Z.Y."/>
            <person name="Wang Y.Z."/>
            <person name="Im W.T."/>
            <person name="Wang S.Y."/>
            <person name="Zhao G.P."/>
            <person name="Zheng H.J."/>
            <person name="Quan Z.X."/>
        </authorList>
    </citation>
    <scope>NUCLEOTIDE SEQUENCE [LARGE SCALE GENOMIC DNA]</scope>
    <source>
        <strain evidence="12">Gsoil 348</strain>
    </source>
</reference>
<dbReference type="InterPro" id="IPR028204">
    <property type="entry name" value="Tricorn_C1"/>
</dbReference>
<dbReference type="InterPro" id="IPR005151">
    <property type="entry name" value="Tail-specific_protease"/>
</dbReference>
<dbReference type="Gene3D" id="2.30.42.10">
    <property type="match status" value="1"/>
</dbReference>
<dbReference type="Pfam" id="PF26550">
    <property type="entry name" value="Tricorn_2nd"/>
    <property type="match status" value="1"/>
</dbReference>
<keyword evidence="6 7" id="KW-0720">Serine protease</keyword>
<dbReference type="PANTHER" id="PTHR43253">
    <property type="entry name" value="TRICORN PROTEASE HOMOLOG 2-RELATED"/>
    <property type="match status" value="1"/>
</dbReference>
<dbReference type="eggNOG" id="COG0793">
    <property type="taxonomic scope" value="Bacteria"/>
</dbReference>
<evidence type="ECO:0000256" key="4">
    <source>
        <dbReference type="ARBA" id="ARBA00022670"/>
    </source>
</evidence>
<evidence type="ECO:0000256" key="2">
    <source>
        <dbReference type="ARBA" id="ARBA00008524"/>
    </source>
</evidence>
<dbReference type="GO" id="GO:0006508">
    <property type="term" value="P:proteolysis"/>
    <property type="evidence" value="ECO:0007669"/>
    <property type="project" value="UniProtKB-UniRule"/>
</dbReference>
<dbReference type="SMART" id="SM00228">
    <property type="entry name" value="PDZ"/>
    <property type="match status" value="1"/>
</dbReference>
<dbReference type="InterPro" id="IPR029414">
    <property type="entry name" value="Tricorn_PDZ"/>
</dbReference>
<dbReference type="HOGENOM" id="CLU_005503_1_0_0"/>
<dbReference type="Gene3D" id="2.130.10.10">
    <property type="entry name" value="YVTN repeat-like/Quinoprotein amine dehydrogenase"/>
    <property type="match status" value="1"/>
</dbReference>
<dbReference type="Pfam" id="PF14685">
    <property type="entry name" value="PDZ_Tricorn"/>
    <property type="match status" value="1"/>
</dbReference>
<dbReference type="PIRSF" id="PIRSF036421">
    <property type="entry name" value="Tricorn_protease"/>
    <property type="match status" value="1"/>
</dbReference>
<comment type="function">
    <text evidence="7">Degrades oligopeptides.</text>
</comment>
<dbReference type="PANTHER" id="PTHR43253:SF1">
    <property type="entry name" value="TRICORN PROTEASE HOMOLOG 2-RELATED"/>
    <property type="match status" value="1"/>
</dbReference>
<dbReference type="InterPro" id="IPR036034">
    <property type="entry name" value="PDZ_sf"/>
</dbReference>